<feature type="compositionally biased region" description="Basic and acidic residues" evidence="1">
    <location>
        <begin position="191"/>
        <end position="202"/>
    </location>
</feature>
<evidence type="ECO:0000256" key="1">
    <source>
        <dbReference type="SAM" id="MobiDB-lite"/>
    </source>
</evidence>
<feature type="region of interest" description="Disordered" evidence="1">
    <location>
        <begin position="113"/>
        <end position="133"/>
    </location>
</feature>
<organism evidence="2 3">
    <name type="scientific">Paraglomus occultum</name>
    <dbReference type="NCBI Taxonomy" id="144539"/>
    <lineage>
        <taxon>Eukaryota</taxon>
        <taxon>Fungi</taxon>
        <taxon>Fungi incertae sedis</taxon>
        <taxon>Mucoromycota</taxon>
        <taxon>Glomeromycotina</taxon>
        <taxon>Glomeromycetes</taxon>
        <taxon>Paraglomerales</taxon>
        <taxon>Paraglomeraceae</taxon>
        <taxon>Paraglomus</taxon>
    </lineage>
</organism>
<feature type="compositionally biased region" description="Low complexity" evidence="1">
    <location>
        <begin position="161"/>
        <end position="176"/>
    </location>
</feature>
<proteinExistence type="predicted"/>
<dbReference type="Proteomes" id="UP000789572">
    <property type="component" value="Unassembled WGS sequence"/>
</dbReference>
<dbReference type="EMBL" id="CAJVPJ010004465">
    <property type="protein sequence ID" value="CAG8652328.1"/>
    <property type="molecule type" value="Genomic_DNA"/>
</dbReference>
<evidence type="ECO:0000313" key="3">
    <source>
        <dbReference type="Proteomes" id="UP000789572"/>
    </source>
</evidence>
<evidence type="ECO:0000313" key="2">
    <source>
        <dbReference type="EMBL" id="CAG8652328.1"/>
    </source>
</evidence>
<comment type="caution">
    <text evidence="2">The sequence shown here is derived from an EMBL/GenBank/DDBJ whole genome shotgun (WGS) entry which is preliminary data.</text>
</comment>
<dbReference type="AlphaFoldDB" id="A0A9N9DXR8"/>
<accession>A0A9N9DXR8</accession>
<gene>
    <name evidence="2" type="ORF">POCULU_LOCUS10016</name>
</gene>
<feature type="non-terminal residue" evidence="2">
    <location>
        <position position="202"/>
    </location>
</feature>
<dbReference type="OrthoDB" id="2321879at2759"/>
<sequence length="202" mass="22878">MKGAVGVVESLELSFRFKDKDKLVSGSDEVLNDFVVCKESKADLVLGMPWLWLRETKIDPHGKRISIYVELYHSARIAPAPLKMIDLDVENHKHRKRRHGIFHNTPPAPLLPRRMDDNVSKHSKATKNKKYPKVDLGDGCGNLSIKTHLNNIGTKQPWIKSETNSSSSDSESTGSDWYDLNPIKSRKNRVHISEASKAKKKK</sequence>
<feature type="compositionally biased region" description="Basic residues" evidence="1">
    <location>
        <begin position="121"/>
        <end position="131"/>
    </location>
</feature>
<protein>
    <submittedName>
        <fullName evidence="2">10165_t:CDS:1</fullName>
    </submittedName>
</protein>
<name>A0A9N9DXR8_9GLOM</name>
<reference evidence="2" key="1">
    <citation type="submission" date="2021-06" db="EMBL/GenBank/DDBJ databases">
        <authorList>
            <person name="Kallberg Y."/>
            <person name="Tangrot J."/>
            <person name="Rosling A."/>
        </authorList>
    </citation>
    <scope>NUCLEOTIDE SEQUENCE</scope>
    <source>
        <strain evidence="2">IA702</strain>
    </source>
</reference>
<keyword evidence="3" id="KW-1185">Reference proteome</keyword>
<feature type="region of interest" description="Disordered" evidence="1">
    <location>
        <begin position="156"/>
        <end position="202"/>
    </location>
</feature>